<feature type="compositionally biased region" description="Basic and acidic residues" evidence="1">
    <location>
        <begin position="208"/>
        <end position="233"/>
    </location>
</feature>
<feature type="compositionally biased region" description="Polar residues" evidence="1">
    <location>
        <begin position="234"/>
        <end position="244"/>
    </location>
</feature>
<dbReference type="EMBL" id="MU005570">
    <property type="protein sequence ID" value="KAF2691200.1"/>
    <property type="molecule type" value="Genomic_DNA"/>
</dbReference>
<protein>
    <submittedName>
        <fullName evidence="2">Uncharacterized protein</fullName>
    </submittedName>
</protein>
<proteinExistence type="predicted"/>
<evidence type="ECO:0000256" key="1">
    <source>
        <dbReference type="SAM" id="MobiDB-lite"/>
    </source>
</evidence>
<feature type="region of interest" description="Disordered" evidence="1">
    <location>
        <begin position="161"/>
        <end position="284"/>
    </location>
</feature>
<feature type="compositionally biased region" description="Basic and acidic residues" evidence="1">
    <location>
        <begin position="161"/>
        <end position="171"/>
    </location>
</feature>
<sequence>MNCQTISECHRLCVIWSLLAPLNYGEATDRTLSFPISRASDSATLPPDFDDTMSSNVHLAKGDYFSPKPGQGTGTGTPSSRQRAPTTSSFREIRLTARNPKDQTMAHNEDVLPEQIKTDKTAEESFYVDNDYYSLNPWTIIRPGEPFPRTVRPGMLWGREGAQKQQDERGSDGQPYVGPPIEVLDEHGQDPGPPPDIFITDINGYPAEVRRVGSREADREEEQGVERQDHYDTEQSQECQSTDSGPRKNYASGYQGGLSPVHETDTASIETSETQEEKQEAQSREQQALQVFYNNYRNPLARLRARFPEAPAEFVATTIYIFFGIAGNLYSITYLTSKGDYPTQAWA</sequence>
<feature type="compositionally biased region" description="Low complexity" evidence="1">
    <location>
        <begin position="66"/>
        <end position="80"/>
    </location>
</feature>
<dbReference type="Proteomes" id="UP000799291">
    <property type="component" value="Unassembled WGS sequence"/>
</dbReference>
<keyword evidence="3" id="KW-1185">Reference proteome</keyword>
<accession>A0A6G1JLU7</accession>
<evidence type="ECO:0000313" key="2">
    <source>
        <dbReference type="EMBL" id="KAF2691200.1"/>
    </source>
</evidence>
<gene>
    <name evidence="2" type="ORF">K458DRAFT_426557</name>
</gene>
<feature type="region of interest" description="Disordered" evidence="1">
    <location>
        <begin position="62"/>
        <end position="88"/>
    </location>
</feature>
<organism evidence="2 3">
    <name type="scientific">Lentithecium fluviatile CBS 122367</name>
    <dbReference type="NCBI Taxonomy" id="1168545"/>
    <lineage>
        <taxon>Eukaryota</taxon>
        <taxon>Fungi</taxon>
        <taxon>Dikarya</taxon>
        <taxon>Ascomycota</taxon>
        <taxon>Pezizomycotina</taxon>
        <taxon>Dothideomycetes</taxon>
        <taxon>Pleosporomycetidae</taxon>
        <taxon>Pleosporales</taxon>
        <taxon>Massarineae</taxon>
        <taxon>Lentitheciaceae</taxon>
        <taxon>Lentithecium</taxon>
    </lineage>
</organism>
<reference evidence="2" key="1">
    <citation type="journal article" date="2020" name="Stud. Mycol.">
        <title>101 Dothideomycetes genomes: a test case for predicting lifestyles and emergence of pathogens.</title>
        <authorList>
            <person name="Haridas S."/>
            <person name="Albert R."/>
            <person name="Binder M."/>
            <person name="Bloem J."/>
            <person name="Labutti K."/>
            <person name="Salamov A."/>
            <person name="Andreopoulos B."/>
            <person name="Baker S."/>
            <person name="Barry K."/>
            <person name="Bills G."/>
            <person name="Bluhm B."/>
            <person name="Cannon C."/>
            <person name="Castanera R."/>
            <person name="Culley D."/>
            <person name="Daum C."/>
            <person name="Ezra D."/>
            <person name="Gonzalez J."/>
            <person name="Henrissat B."/>
            <person name="Kuo A."/>
            <person name="Liang C."/>
            <person name="Lipzen A."/>
            <person name="Lutzoni F."/>
            <person name="Magnuson J."/>
            <person name="Mondo S."/>
            <person name="Nolan M."/>
            <person name="Ohm R."/>
            <person name="Pangilinan J."/>
            <person name="Park H.-J."/>
            <person name="Ramirez L."/>
            <person name="Alfaro M."/>
            <person name="Sun H."/>
            <person name="Tritt A."/>
            <person name="Yoshinaga Y."/>
            <person name="Zwiers L.-H."/>
            <person name="Turgeon B."/>
            <person name="Goodwin S."/>
            <person name="Spatafora J."/>
            <person name="Crous P."/>
            <person name="Grigoriev I."/>
        </authorList>
    </citation>
    <scope>NUCLEOTIDE SEQUENCE</scope>
    <source>
        <strain evidence="2">CBS 122367</strain>
    </source>
</reference>
<dbReference type="AlphaFoldDB" id="A0A6G1JLU7"/>
<evidence type="ECO:0000313" key="3">
    <source>
        <dbReference type="Proteomes" id="UP000799291"/>
    </source>
</evidence>
<dbReference type="OrthoDB" id="3222at2759"/>
<name>A0A6G1JLU7_9PLEO</name>